<sequence length="515" mass="55805">MSPSFELKRLVTGAPGLDDILSGGLPAGQMYLLEGSPGTGKTTLAMQFILEGTRNGERCLYITLSEPRTELELSLRSHGWDPADLPIAEFVPAEASLSAEQQYTVFHPSEVELADTVEKLVATLDEVQPDRLVIDSLSELRLLASDNMRYRRQLLALKQYFAGKSTTVLLLDDLTGNGRDLQLHSIAHGVIRLEKISRSYGATRRQIEIVKLRGSGYREGFHDYVIQRGGVVIFPRLVAAEHGESFDGERMASGLTQLDAMFGGGIARGSSTLFTGPPGSGKSTLAMQFAYAAAARGQRSIVYTFDEVLRTAKDRANALGMHVDVEVARGTLSISQVDPAELSPGEFIHDIRSDVEEHDTRVVVIDSLNGLMNSMPGERDLVMHLHELLSFLNQKGVITLLVLAQQGLVGTMHAQVDVSYLADTVVLMRYFESKGAIRQVISVLKQRVGAHERTLRELTFGANAIEVGEPLVNFQGILTGVPQMLSESEAGGNVASPLHGTMSSVGGPLPGQDAV</sequence>
<dbReference type="SUPFAM" id="SSF52540">
    <property type="entry name" value="P-loop containing nucleoside triphosphate hydrolases"/>
    <property type="match status" value="2"/>
</dbReference>
<accession>I3ZFF0</accession>
<reference evidence="10 11" key="1">
    <citation type="submission" date="2012-06" db="EMBL/GenBank/DDBJ databases">
        <title>Complete genome of Terriglobus roseus DSM 18391.</title>
        <authorList>
            <consortium name="US DOE Joint Genome Institute (JGI-PGF)"/>
            <person name="Lucas S."/>
            <person name="Copeland A."/>
            <person name="Lapidus A."/>
            <person name="Glavina del Rio T."/>
            <person name="Dalin E."/>
            <person name="Tice H."/>
            <person name="Bruce D."/>
            <person name="Goodwin L."/>
            <person name="Pitluck S."/>
            <person name="Peters L."/>
            <person name="Mikhailova N."/>
            <person name="Munk A.C.C."/>
            <person name="Kyrpides N."/>
            <person name="Mavromatis K."/>
            <person name="Ivanova N."/>
            <person name="Brettin T."/>
            <person name="Detter J.C."/>
            <person name="Han C."/>
            <person name="Larimer F."/>
            <person name="Land M."/>
            <person name="Hauser L."/>
            <person name="Markowitz V."/>
            <person name="Cheng J.-F."/>
            <person name="Hugenholtz P."/>
            <person name="Woyke T."/>
            <person name="Wu D."/>
            <person name="Brambilla E."/>
            <person name="Klenk H.-P."/>
            <person name="Eisen J.A."/>
        </authorList>
    </citation>
    <scope>NUCLEOTIDE SEQUENCE [LARGE SCALE GENOMIC DNA]</scope>
    <source>
        <strain evidence="11">DSM 18391 / NRRL B-41598 / KBS 63</strain>
    </source>
</reference>
<feature type="domain" description="KaiC" evidence="9">
    <location>
        <begin position="8"/>
        <end position="247"/>
    </location>
</feature>
<dbReference type="Proteomes" id="UP000006056">
    <property type="component" value="Chromosome"/>
</dbReference>
<evidence type="ECO:0000256" key="1">
    <source>
        <dbReference type="ARBA" id="ARBA00012513"/>
    </source>
</evidence>
<dbReference type="HOGENOM" id="CLU_023669_4_2_0"/>
<dbReference type="CDD" id="cd19488">
    <property type="entry name" value="KaiC-like_N"/>
    <property type="match status" value="1"/>
</dbReference>
<keyword evidence="5" id="KW-0418">Kinase</keyword>
<evidence type="ECO:0000256" key="7">
    <source>
        <dbReference type="SAM" id="MobiDB-lite"/>
    </source>
</evidence>
<evidence type="ECO:0000256" key="6">
    <source>
        <dbReference type="ARBA" id="ARBA00022801"/>
    </source>
</evidence>
<evidence type="ECO:0000259" key="9">
    <source>
        <dbReference type="PROSITE" id="PS51146"/>
    </source>
</evidence>
<dbReference type="Gene3D" id="3.40.50.300">
    <property type="entry name" value="P-loop containing nucleotide triphosphate hydrolases"/>
    <property type="match status" value="2"/>
</dbReference>
<evidence type="ECO:0000259" key="8">
    <source>
        <dbReference type="PROSITE" id="PS50162"/>
    </source>
</evidence>
<evidence type="ECO:0000256" key="4">
    <source>
        <dbReference type="ARBA" id="ARBA00022737"/>
    </source>
</evidence>
<dbReference type="InterPro" id="IPR027417">
    <property type="entry name" value="P-loop_NTPase"/>
</dbReference>
<dbReference type="GO" id="GO:0005524">
    <property type="term" value="F:ATP binding"/>
    <property type="evidence" value="ECO:0007669"/>
    <property type="project" value="InterPro"/>
</dbReference>
<gene>
    <name evidence="10" type="ordered locus">Terro_1665</name>
</gene>
<dbReference type="InterPro" id="IPR051347">
    <property type="entry name" value="Circadian_clock_KaiC-rel"/>
</dbReference>
<keyword evidence="11" id="KW-1185">Reference proteome</keyword>
<proteinExistence type="predicted"/>
<dbReference type="GO" id="GO:0004674">
    <property type="term" value="F:protein serine/threonine kinase activity"/>
    <property type="evidence" value="ECO:0007669"/>
    <property type="project" value="UniProtKB-EC"/>
</dbReference>
<keyword evidence="3" id="KW-0808">Transferase</keyword>
<dbReference type="PROSITE" id="PS51146">
    <property type="entry name" value="KAIC"/>
    <property type="match status" value="2"/>
</dbReference>
<evidence type="ECO:0000256" key="5">
    <source>
        <dbReference type="ARBA" id="ARBA00022777"/>
    </source>
</evidence>
<dbReference type="EMBL" id="CP003379">
    <property type="protein sequence ID" value="AFL87968.1"/>
    <property type="molecule type" value="Genomic_DNA"/>
</dbReference>
<evidence type="ECO:0000313" key="10">
    <source>
        <dbReference type="EMBL" id="AFL87968.1"/>
    </source>
</evidence>
<dbReference type="InterPro" id="IPR010624">
    <property type="entry name" value="KaiC_dom"/>
</dbReference>
<keyword evidence="6" id="KW-0378">Hydrolase</keyword>
<dbReference type="InterPro" id="IPR003593">
    <property type="entry name" value="AAA+_ATPase"/>
</dbReference>
<evidence type="ECO:0000256" key="3">
    <source>
        <dbReference type="ARBA" id="ARBA00022679"/>
    </source>
</evidence>
<dbReference type="KEGG" id="trs:Terro_1665"/>
<dbReference type="AlphaFoldDB" id="I3ZFF0"/>
<evidence type="ECO:0000256" key="2">
    <source>
        <dbReference type="ARBA" id="ARBA00022553"/>
    </source>
</evidence>
<dbReference type="GO" id="GO:0006281">
    <property type="term" value="P:DNA repair"/>
    <property type="evidence" value="ECO:0007669"/>
    <property type="project" value="InterPro"/>
</dbReference>
<dbReference type="PANTHER" id="PTHR42926:SF1">
    <property type="entry name" value="CIRCADIAN CLOCK OSCILLATOR PROTEIN KAIC 1"/>
    <property type="match status" value="1"/>
</dbReference>
<dbReference type="PANTHER" id="PTHR42926">
    <property type="match status" value="1"/>
</dbReference>
<dbReference type="InterPro" id="IPR020588">
    <property type="entry name" value="RecA_ATP-bd"/>
</dbReference>
<dbReference type="eggNOG" id="COG0467">
    <property type="taxonomic scope" value="Bacteria"/>
</dbReference>
<dbReference type="GO" id="GO:0140664">
    <property type="term" value="F:ATP-dependent DNA damage sensor activity"/>
    <property type="evidence" value="ECO:0007669"/>
    <property type="project" value="InterPro"/>
</dbReference>
<dbReference type="GO" id="GO:0016787">
    <property type="term" value="F:hydrolase activity"/>
    <property type="evidence" value="ECO:0007669"/>
    <property type="project" value="UniProtKB-KW"/>
</dbReference>
<evidence type="ECO:0000313" key="11">
    <source>
        <dbReference type="Proteomes" id="UP000006056"/>
    </source>
</evidence>
<protein>
    <recommendedName>
        <fullName evidence="1">non-specific serine/threonine protein kinase</fullName>
        <ecNumber evidence="1">2.7.11.1</ecNumber>
    </recommendedName>
</protein>
<dbReference type="InterPro" id="IPR030665">
    <property type="entry name" value="KaiC"/>
</dbReference>
<feature type="region of interest" description="Disordered" evidence="7">
    <location>
        <begin position="489"/>
        <end position="515"/>
    </location>
</feature>
<dbReference type="Pfam" id="PF06745">
    <property type="entry name" value="ATPase"/>
    <property type="match status" value="2"/>
</dbReference>
<keyword evidence="4" id="KW-0677">Repeat</keyword>
<dbReference type="PIRSF" id="PIRSF039117">
    <property type="entry name" value="KaiC"/>
    <property type="match status" value="1"/>
</dbReference>
<organism evidence="10 11">
    <name type="scientific">Terriglobus roseus (strain DSM 18391 / NRRL B-41598 / KBS 63)</name>
    <dbReference type="NCBI Taxonomy" id="926566"/>
    <lineage>
        <taxon>Bacteria</taxon>
        <taxon>Pseudomonadati</taxon>
        <taxon>Acidobacteriota</taxon>
        <taxon>Terriglobia</taxon>
        <taxon>Terriglobales</taxon>
        <taxon>Acidobacteriaceae</taxon>
        <taxon>Terriglobus</taxon>
    </lineage>
</organism>
<dbReference type="PROSITE" id="PS50162">
    <property type="entry name" value="RECA_2"/>
    <property type="match status" value="1"/>
</dbReference>
<dbReference type="STRING" id="926566.Terro_1665"/>
<dbReference type="SMART" id="SM00382">
    <property type="entry name" value="AAA"/>
    <property type="match status" value="2"/>
</dbReference>
<name>I3ZFF0_TERRK</name>
<dbReference type="OrthoDB" id="9803906at2"/>
<dbReference type="InterPro" id="IPR014774">
    <property type="entry name" value="KaiC-like_dom"/>
</dbReference>
<dbReference type="RefSeq" id="WP_014785537.1">
    <property type="nucleotide sequence ID" value="NC_018014.1"/>
</dbReference>
<feature type="domain" description="KaiC" evidence="9">
    <location>
        <begin position="249"/>
        <end position="481"/>
    </location>
</feature>
<dbReference type="EC" id="2.7.11.1" evidence="1"/>
<keyword evidence="2" id="KW-0597">Phosphoprotein</keyword>
<dbReference type="GO" id="GO:0003677">
    <property type="term" value="F:DNA binding"/>
    <property type="evidence" value="ECO:0007669"/>
    <property type="project" value="InterPro"/>
</dbReference>
<feature type="domain" description="RecA family profile 1" evidence="8">
    <location>
        <begin position="6"/>
        <end position="174"/>
    </location>
</feature>